<dbReference type="GO" id="GO:0005886">
    <property type="term" value="C:plasma membrane"/>
    <property type="evidence" value="ECO:0007669"/>
    <property type="project" value="UniProtKB-SubCell"/>
</dbReference>
<comment type="caution">
    <text evidence="11">The sequence shown here is derived from an EMBL/GenBank/DDBJ whole genome shotgun (WGS) entry which is preliminary data.</text>
</comment>
<dbReference type="PRINTS" id="PR00949">
    <property type="entry name" value="TYPE3IMAPROT"/>
</dbReference>
<evidence type="ECO:0000313" key="11">
    <source>
        <dbReference type="EMBL" id="MCP1336795.1"/>
    </source>
</evidence>
<protein>
    <submittedName>
        <fullName evidence="11">Type III secretion system export apparatus subunit SctV</fullName>
    </submittedName>
</protein>
<dbReference type="Gene3D" id="3.40.50.12790">
    <property type="entry name" value="FHIPEP family, domain 4"/>
    <property type="match status" value="1"/>
</dbReference>
<evidence type="ECO:0000256" key="3">
    <source>
        <dbReference type="ARBA" id="ARBA00022448"/>
    </source>
</evidence>
<feature type="transmembrane region" description="Helical" evidence="10">
    <location>
        <begin position="105"/>
        <end position="131"/>
    </location>
</feature>
<evidence type="ECO:0000313" key="12">
    <source>
        <dbReference type="Proteomes" id="UP001055804"/>
    </source>
</evidence>
<keyword evidence="3" id="KW-0813">Transport</keyword>
<evidence type="ECO:0000256" key="8">
    <source>
        <dbReference type="ARBA" id="ARBA00023136"/>
    </source>
</evidence>
<keyword evidence="6 10" id="KW-0812">Transmembrane</keyword>
<name>A0A9J6PG71_9PROT</name>
<feature type="transmembrane region" description="Helical" evidence="10">
    <location>
        <begin position="12"/>
        <end position="33"/>
    </location>
</feature>
<feature type="transmembrane region" description="Helical" evidence="10">
    <location>
        <begin position="304"/>
        <end position="322"/>
    </location>
</feature>
<dbReference type="InterPro" id="IPR025505">
    <property type="entry name" value="FHIPEP_CS"/>
</dbReference>
<feature type="transmembrane region" description="Helical" evidence="10">
    <location>
        <begin position="232"/>
        <end position="259"/>
    </location>
</feature>
<dbReference type="RefSeq" id="WP_269332741.1">
    <property type="nucleotide sequence ID" value="NZ_JAMZFT010000002.1"/>
</dbReference>
<dbReference type="Proteomes" id="UP001055804">
    <property type="component" value="Unassembled WGS sequence"/>
</dbReference>
<evidence type="ECO:0000256" key="2">
    <source>
        <dbReference type="ARBA" id="ARBA00008835"/>
    </source>
</evidence>
<reference evidence="11" key="1">
    <citation type="submission" date="2022-06" db="EMBL/GenBank/DDBJ databases">
        <title>Isolation and Genomics of Futiania mangrovii gen. nov., sp. nov., a Rare and Metabolically-versatile member in the Class Alphaproteobacteria.</title>
        <authorList>
            <person name="Liu L."/>
            <person name="Huang W.-C."/>
            <person name="Pan J."/>
            <person name="Li J."/>
            <person name="Huang Y."/>
            <person name="Du H."/>
            <person name="Liu Y."/>
            <person name="Li M."/>
        </authorList>
    </citation>
    <scope>NUCLEOTIDE SEQUENCE</scope>
    <source>
        <strain evidence="11">FT118</strain>
    </source>
</reference>
<feature type="transmembrane region" description="Helical" evidence="10">
    <location>
        <begin position="200"/>
        <end position="220"/>
    </location>
</feature>
<feature type="compositionally biased region" description="Low complexity" evidence="9">
    <location>
        <begin position="717"/>
        <end position="729"/>
    </location>
</feature>
<keyword evidence="4" id="KW-1003">Cell membrane</keyword>
<evidence type="ECO:0000256" key="1">
    <source>
        <dbReference type="ARBA" id="ARBA00004429"/>
    </source>
</evidence>
<gene>
    <name evidence="11" type="primary">sctV</name>
    <name evidence="11" type="ORF">NJQ99_10280</name>
</gene>
<feature type="compositionally biased region" description="Low complexity" evidence="9">
    <location>
        <begin position="739"/>
        <end position="756"/>
    </location>
</feature>
<evidence type="ECO:0000256" key="5">
    <source>
        <dbReference type="ARBA" id="ARBA00022519"/>
    </source>
</evidence>
<proteinExistence type="inferred from homology"/>
<dbReference type="InterPro" id="IPR042193">
    <property type="entry name" value="FHIPEP_3"/>
</dbReference>
<evidence type="ECO:0000256" key="10">
    <source>
        <dbReference type="SAM" id="Phobius"/>
    </source>
</evidence>
<dbReference type="PROSITE" id="PS00994">
    <property type="entry name" value="FHIPEP"/>
    <property type="match status" value="1"/>
</dbReference>
<dbReference type="InterPro" id="IPR042194">
    <property type="entry name" value="FHIPEP_1"/>
</dbReference>
<organism evidence="11 12">
    <name type="scientific">Futiania mangrovi</name>
    <dbReference type="NCBI Taxonomy" id="2959716"/>
    <lineage>
        <taxon>Bacteria</taxon>
        <taxon>Pseudomonadati</taxon>
        <taxon>Pseudomonadota</taxon>
        <taxon>Alphaproteobacteria</taxon>
        <taxon>Futianiales</taxon>
        <taxon>Futianiaceae</taxon>
        <taxon>Futiania</taxon>
    </lineage>
</organism>
<dbReference type="PANTHER" id="PTHR30161:SF2">
    <property type="entry name" value="INVASION PROTEIN INVA"/>
    <property type="match status" value="1"/>
</dbReference>
<dbReference type="PANTHER" id="PTHR30161">
    <property type="entry name" value="FLAGELLAR EXPORT PROTEIN, MEMBRANE FLHA SUBUNIT-RELATED"/>
    <property type="match status" value="1"/>
</dbReference>
<dbReference type="NCBIfam" id="TIGR01399">
    <property type="entry name" value="hrcV"/>
    <property type="match status" value="1"/>
</dbReference>
<dbReference type="AlphaFoldDB" id="A0A9J6PG71"/>
<keyword evidence="5" id="KW-0997">Cell inner membrane</keyword>
<comment type="subcellular location">
    <subcellularLocation>
        <location evidence="1">Cell inner membrane</location>
        <topology evidence="1">Multi-pass membrane protein</topology>
    </subcellularLocation>
</comment>
<evidence type="ECO:0000256" key="6">
    <source>
        <dbReference type="ARBA" id="ARBA00022692"/>
    </source>
</evidence>
<evidence type="ECO:0000256" key="4">
    <source>
        <dbReference type="ARBA" id="ARBA00022475"/>
    </source>
</evidence>
<dbReference type="Gene3D" id="3.40.30.60">
    <property type="entry name" value="FHIPEP family, domain 1"/>
    <property type="match status" value="1"/>
</dbReference>
<feature type="transmembrane region" description="Helical" evidence="10">
    <location>
        <begin position="73"/>
        <end position="93"/>
    </location>
</feature>
<keyword evidence="12" id="KW-1185">Reference proteome</keyword>
<dbReference type="InterPro" id="IPR006302">
    <property type="entry name" value="T3SS_HrcV"/>
</dbReference>
<dbReference type="EMBL" id="JAMZFT010000002">
    <property type="protein sequence ID" value="MCP1336795.1"/>
    <property type="molecule type" value="Genomic_DNA"/>
</dbReference>
<dbReference type="InterPro" id="IPR001712">
    <property type="entry name" value="T3SS_FHIPEP"/>
</dbReference>
<accession>A0A9J6PG71</accession>
<evidence type="ECO:0000256" key="9">
    <source>
        <dbReference type="SAM" id="MobiDB-lite"/>
    </source>
</evidence>
<dbReference type="Gene3D" id="1.10.8.540">
    <property type="entry name" value="FHIPEP family, domain 3"/>
    <property type="match status" value="1"/>
</dbReference>
<feature type="transmembrane region" description="Helical" evidence="10">
    <location>
        <begin position="39"/>
        <end position="61"/>
    </location>
</feature>
<evidence type="ECO:0000256" key="7">
    <source>
        <dbReference type="ARBA" id="ARBA00022989"/>
    </source>
</evidence>
<keyword evidence="8 10" id="KW-0472">Membrane</keyword>
<keyword evidence="7 10" id="KW-1133">Transmembrane helix</keyword>
<dbReference type="InterPro" id="IPR042196">
    <property type="entry name" value="FHIPEP_4"/>
</dbReference>
<dbReference type="Pfam" id="PF00771">
    <property type="entry name" value="FHIPEP"/>
    <property type="match status" value="1"/>
</dbReference>
<comment type="similarity">
    <text evidence="2">Belongs to the FHIPEP (flagella/HR/invasion proteins export pore) family.</text>
</comment>
<feature type="region of interest" description="Disordered" evidence="9">
    <location>
        <begin position="710"/>
        <end position="780"/>
    </location>
</feature>
<dbReference type="GO" id="GO:0009306">
    <property type="term" value="P:protein secretion"/>
    <property type="evidence" value="ECO:0007669"/>
    <property type="project" value="InterPro"/>
</dbReference>
<sequence>MNPRLSRLLGQVAARQDLMLVALLVLAIGMMILPLPTLIVDFLLAFNMSATVLLLMVAIYLRQPLDFSTLPAVILFATIFRLALSITTTRLILSNAEAGQIIETFGQFVIAGNLVVGLVIFLIITIVQFVVVTKGSERVAEVSARFTLDALPGKQMAIDADLRSGEITQAEARTRRTQLSKESQFYGAMDGAMKFVKGDAIAGLIITAVNLIGGIAVGAFQKGLSMGEAVAVYSILTIGDGLVAQIPALFTSIACGTIVTRVTTDDKSNLGSDISRQLVAEPRSLQVAAVIMLALAAIPGFPTAIFLFLASLFGGLSLLYFFRDRKAAKAEQAVQAEADAANLGAGGEALPEFVDRPQEELIVQVRTGLELFNFIDRLVLREVTNTHRTRILEKYGFVFTPPVYDRDGSLGSSEYKIYLEHVPVGSGTIDFDKLLIPDGPDLLEAAGVPYQVRRDEDGIERTYVALEERARLEELDIRYRDAHWMLVDRVVAVQEEYASYFVTVDEVKRLLAIVGKTYQDLVAEVSRVVPITRMTDVLKRLVDEKVSIRSMRLILEALLEWGQKEADPAVLTEHVRGALKRQICFGLADQNRIISVFLLDRGLEDMIRRNLRQSAVGSYLALDEQTSRTLTTQVRAQMDQAARQNRRPIFLTAADVRRFFRSFLKGNGLACPVISQQEMAPEFTVQPVGVLSIGAAAMAAGGNVTPMATARPGGGPAVPAGAAQPGAPGFAPPGGGPAAGFVPGQAPLAPRPAAAAGAGGAAGGAPLAGQGLPPRPPQGS</sequence>